<dbReference type="PANTHER" id="PTHR30295">
    <property type="entry name" value="BACTERIOFERRITIN"/>
    <property type="match status" value="1"/>
</dbReference>
<feature type="binding site" evidence="3">
    <location>
        <position position="63"/>
    </location>
    <ligand>
        <name>Fe cation</name>
        <dbReference type="ChEBI" id="CHEBI:24875"/>
    </ligand>
</feature>
<dbReference type="EMBL" id="LAQU01000019">
    <property type="protein sequence ID" value="KKB62506.1"/>
    <property type="molecule type" value="Genomic_DNA"/>
</dbReference>
<dbReference type="PANTHER" id="PTHR30295:SF1">
    <property type="entry name" value="DNA PROTECTION DURING STARVATION PROTEIN"/>
    <property type="match status" value="1"/>
</dbReference>
<dbReference type="InterPro" id="IPR009040">
    <property type="entry name" value="Ferritin-like_diiron"/>
</dbReference>
<evidence type="ECO:0000259" key="5">
    <source>
        <dbReference type="PROSITE" id="PS50905"/>
    </source>
</evidence>
<proteinExistence type="predicted"/>
<dbReference type="AlphaFoldDB" id="A0A0F5JXA6"/>
<dbReference type="InterPro" id="IPR012347">
    <property type="entry name" value="Ferritin-like"/>
</dbReference>
<dbReference type="Proteomes" id="UP000033618">
    <property type="component" value="Unassembled WGS sequence"/>
</dbReference>
<evidence type="ECO:0000256" key="3">
    <source>
        <dbReference type="PIRSR" id="PIRSR018063-50"/>
    </source>
</evidence>
<dbReference type="GO" id="GO:0020037">
    <property type="term" value="F:heme binding"/>
    <property type="evidence" value="ECO:0007669"/>
    <property type="project" value="TreeGrafter"/>
</dbReference>
<dbReference type="GO" id="GO:0006879">
    <property type="term" value="P:intracellular iron ion homeostasis"/>
    <property type="evidence" value="ECO:0007669"/>
    <property type="project" value="UniProtKB-KW"/>
</dbReference>
<dbReference type="OrthoDB" id="4271929at2"/>
<evidence type="ECO:0000313" key="6">
    <source>
        <dbReference type="EMBL" id="KKB62506.1"/>
    </source>
</evidence>
<dbReference type="CDD" id="cd00657">
    <property type="entry name" value="Ferritin_like"/>
    <property type="match status" value="1"/>
</dbReference>
<keyword evidence="7" id="KW-1185">Reference proteome</keyword>
<reference evidence="6 7" key="1">
    <citation type="submission" date="2015-03" db="EMBL/GenBank/DDBJ databases">
        <title>Draft Genome Sequence of Burkholderia andropogonis type strain ICMP2807, isolated from Sorghum bicolor.</title>
        <authorList>
            <person name="Lopes-Santos L."/>
            <person name="Castro D.B."/>
            <person name="Ottoboni L.M."/>
            <person name="Park D."/>
            <person name="Weirc B.S."/>
            <person name="Destefano S.A."/>
        </authorList>
    </citation>
    <scope>NUCLEOTIDE SEQUENCE [LARGE SCALE GENOMIC DNA]</scope>
    <source>
        <strain evidence="6 7">ICMP2807</strain>
    </source>
</reference>
<evidence type="ECO:0000313" key="7">
    <source>
        <dbReference type="Proteomes" id="UP000033618"/>
    </source>
</evidence>
<dbReference type="GO" id="GO:0005829">
    <property type="term" value="C:cytosol"/>
    <property type="evidence" value="ECO:0007669"/>
    <property type="project" value="TreeGrafter"/>
</dbReference>
<feature type="domain" description="Ferritin-like diiron" evidence="5">
    <location>
        <begin position="46"/>
        <end position="196"/>
    </location>
</feature>
<protein>
    <submittedName>
        <fullName evidence="6">Bacterioferritin</fullName>
    </submittedName>
</protein>
<dbReference type="SUPFAM" id="SSF47240">
    <property type="entry name" value="Ferritin-like"/>
    <property type="match status" value="1"/>
</dbReference>
<dbReference type="GO" id="GO:0008199">
    <property type="term" value="F:ferric iron binding"/>
    <property type="evidence" value="ECO:0007669"/>
    <property type="project" value="InterPro"/>
</dbReference>
<keyword evidence="2 3" id="KW-0408">Iron</keyword>
<dbReference type="Pfam" id="PF00210">
    <property type="entry name" value="Ferritin"/>
    <property type="match status" value="1"/>
</dbReference>
<dbReference type="Gene3D" id="1.20.1260.10">
    <property type="match status" value="1"/>
</dbReference>
<feature type="binding site" evidence="3">
    <location>
        <position position="178"/>
    </location>
    <ligand>
        <name>Fe cation</name>
        <dbReference type="ChEBI" id="CHEBI:24875"/>
    </ligand>
</feature>
<feature type="binding site" evidence="3">
    <location>
        <position position="99"/>
    </location>
    <ligand>
        <name>Fe cation</name>
        <dbReference type="ChEBI" id="CHEBI:24875"/>
    </ligand>
</feature>
<dbReference type="PROSITE" id="PS50905">
    <property type="entry name" value="FERRITIN_LIKE"/>
    <property type="match status" value="1"/>
</dbReference>
<accession>A0A0F5JXA6</accession>
<dbReference type="InterPro" id="IPR008331">
    <property type="entry name" value="Ferritin_DPS_dom"/>
</dbReference>
<keyword evidence="3" id="KW-0479">Metal-binding</keyword>
<feature type="binding site" evidence="3">
    <location>
        <position position="181"/>
    </location>
    <ligand>
        <name>Fe cation</name>
        <dbReference type="ChEBI" id="CHEBI:24875"/>
    </ligand>
</feature>
<feature type="region of interest" description="Disordered" evidence="4">
    <location>
        <begin position="1"/>
        <end position="22"/>
    </location>
</feature>
<dbReference type="InterPro" id="IPR009078">
    <property type="entry name" value="Ferritin-like_SF"/>
</dbReference>
<evidence type="ECO:0000256" key="1">
    <source>
        <dbReference type="ARBA" id="ARBA00022434"/>
    </source>
</evidence>
<keyword evidence="1" id="KW-0409">Iron storage</keyword>
<gene>
    <name evidence="6" type="ORF">WM40_17045</name>
</gene>
<evidence type="ECO:0000256" key="4">
    <source>
        <dbReference type="SAM" id="MobiDB-lite"/>
    </source>
</evidence>
<organism evidence="6 7">
    <name type="scientific">Robbsia andropogonis</name>
    <dbReference type="NCBI Taxonomy" id="28092"/>
    <lineage>
        <taxon>Bacteria</taxon>
        <taxon>Pseudomonadati</taxon>
        <taxon>Pseudomonadota</taxon>
        <taxon>Betaproteobacteria</taxon>
        <taxon>Burkholderiales</taxon>
        <taxon>Burkholderiaceae</taxon>
        <taxon>Robbsia</taxon>
    </lineage>
</organism>
<dbReference type="InterPro" id="IPR014490">
    <property type="entry name" value="Dps-like"/>
</dbReference>
<dbReference type="PIRSF" id="PIRSF018063">
    <property type="entry name" value="Ferrtn_UCP018063"/>
    <property type="match status" value="1"/>
</dbReference>
<feature type="binding site" evidence="3">
    <location>
        <position position="146"/>
    </location>
    <ligand>
        <name>Fe cation</name>
        <dbReference type="ChEBI" id="CHEBI:24875"/>
    </ligand>
</feature>
<dbReference type="PATRIC" id="fig|28092.6.peg.4015"/>
<dbReference type="STRING" id="28092.WM40_17045"/>
<comment type="caution">
    <text evidence="6">The sequence shown here is derived from an EMBL/GenBank/DDBJ whole genome shotgun (WGS) entry which is preliminary data.</text>
</comment>
<dbReference type="GO" id="GO:0004322">
    <property type="term" value="F:ferroxidase activity"/>
    <property type="evidence" value="ECO:0007669"/>
    <property type="project" value="TreeGrafter"/>
</dbReference>
<dbReference type="RefSeq" id="WP_024902344.1">
    <property type="nucleotide sequence ID" value="NZ_CADFGU010000001.1"/>
</dbReference>
<name>A0A0F5JXA6_9BURK</name>
<evidence type="ECO:0000256" key="2">
    <source>
        <dbReference type="ARBA" id="ARBA00023004"/>
    </source>
</evidence>
<sequence length="200" mass="22689">MVSALKQVKQASPTQPGKDDFSIDLDTIRRRAREHIKNGAVTESYAANRETVLKLLNESLATEIVCTLRYKRHYFMAKGIHAEPVAAEFLEHANEEQEHADMLAERIVQLGGEPNFSPEGLLTRSHSEYVEGESLNDMIRENLVAERIAIDTYREIIAYLGEKDPTTRRVFETILAVEEEHADDMADFLDPDDGAKENHH</sequence>